<dbReference type="EMBL" id="RPHB01000004">
    <property type="protein sequence ID" value="MBW3468243.1"/>
    <property type="molecule type" value="Genomic_DNA"/>
</dbReference>
<dbReference type="AlphaFoldDB" id="A0A951IZH1"/>
<accession>A0A951IZH1</accession>
<dbReference type="PROSITE" id="PS51257">
    <property type="entry name" value="PROKAR_LIPOPROTEIN"/>
    <property type="match status" value="1"/>
</dbReference>
<name>A0A951IZH1_9BACT</name>
<reference evidence="1 2" key="1">
    <citation type="journal article" date="2020" name="Syst. Appl. Microbiol.">
        <title>Arthrospiribacter ruber gen. nov., sp. nov., a novel bacterium isolated from Arthrospira cultures.</title>
        <authorList>
            <person name="Waleron M."/>
            <person name="Misztak A."/>
            <person name="Waleron M.M."/>
            <person name="Furmaniak M."/>
            <person name="Mrozik A."/>
            <person name="Waleron K."/>
        </authorList>
    </citation>
    <scope>NUCLEOTIDE SEQUENCE [LARGE SCALE GENOMIC DNA]</scope>
    <source>
        <strain evidence="1 2">DPMB0001</strain>
    </source>
</reference>
<proteinExistence type="predicted"/>
<gene>
    <name evidence="1" type="ORF">EGN73_10510</name>
</gene>
<comment type="caution">
    <text evidence="1">The sequence shown here is derived from an EMBL/GenBank/DDBJ whole genome shotgun (WGS) entry which is preliminary data.</text>
</comment>
<keyword evidence="2" id="KW-1185">Reference proteome</keyword>
<evidence type="ECO:0000313" key="1">
    <source>
        <dbReference type="EMBL" id="MBW3468243.1"/>
    </source>
</evidence>
<evidence type="ECO:0008006" key="3">
    <source>
        <dbReference type="Google" id="ProtNLM"/>
    </source>
</evidence>
<dbReference type="Proteomes" id="UP000727490">
    <property type="component" value="Unassembled WGS sequence"/>
</dbReference>
<protein>
    <recommendedName>
        <fullName evidence="3">CBM-cenC domain-containing protein</fullName>
    </recommendedName>
</protein>
<evidence type="ECO:0000313" key="2">
    <source>
        <dbReference type="Proteomes" id="UP000727490"/>
    </source>
</evidence>
<organism evidence="1 2">
    <name type="scientific">Arthrospiribacter ruber</name>
    <dbReference type="NCBI Taxonomy" id="2487934"/>
    <lineage>
        <taxon>Bacteria</taxon>
        <taxon>Pseudomonadati</taxon>
        <taxon>Bacteroidota</taxon>
        <taxon>Cytophagia</taxon>
        <taxon>Cytophagales</taxon>
        <taxon>Cyclobacteriaceae</taxon>
        <taxon>Arthrospiribacter</taxon>
    </lineage>
</organism>
<sequence length="196" mass="21829">MKRAFAIVAVLLFITGCMDNEENLKIGTQLLINSDFSRSSSSISPWSSFTPSGFITGVSKQTFRSGNQSVFIESKDLENTEAAVWSQSYTGQMPSMGARLRLRAFLKGVDITSNGLRSNVFVSVRAFPVEDSEGISSGRFFTTQNNVRVNGTFDWEPIELVIPFFPREVDRLEVYLVMSSQTSGKVYFDDVTLTVE</sequence>
<dbReference type="RefSeq" id="WP_219289236.1">
    <property type="nucleotide sequence ID" value="NZ_RPHB01000004.1"/>
</dbReference>